<dbReference type="PROSITE" id="PS01124">
    <property type="entry name" value="HTH_ARAC_FAMILY_2"/>
    <property type="match status" value="1"/>
</dbReference>
<dbReference type="PANTHER" id="PTHR46796">
    <property type="entry name" value="HTH-TYPE TRANSCRIPTIONAL ACTIVATOR RHAS-RELATED"/>
    <property type="match status" value="1"/>
</dbReference>
<dbReference type="EMBL" id="JBHTLP010000008">
    <property type="protein sequence ID" value="MFD1141463.1"/>
    <property type="molecule type" value="Genomic_DNA"/>
</dbReference>
<feature type="domain" description="HTH araC/xylS-type" evidence="4">
    <location>
        <begin position="160"/>
        <end position="264"/>
    </location>
</feature>
<keyword evidence="3" id="KW-0804">Transcription</keyword>
<name>A0ABW3QHW3_9BACT</name>
<organism evidence="5 6">
    <name type="scientific">Larkinella insperata</name>
    <dbReference type="NCBI Taxonomy" id="332158"/>
    <lineage>
        <taxon>Bacteria</taxon>
        <taxon>Pseudomonadati</taxon>
        <taxon>Bacteroidota</taxon>
        <taxon>Cytophagia</taxon>
        <taxon>Cytophagales</taxon>
        <taxon>Spirosomataceae</taxon>
        <taxon>Larkinella</taxon>
    </lineage>
</organism>
<dbReference type="Pfam" id="PF20240">
    <property type="entry name" value="DUF6597"/>
    <property type="match status" value="1"/>
</dbReference>
<comment type="caution">
    <text evidence="5">The sequence shown here is derived from an EMBL/GenBank/DDBJ whole genome shotgun (WGS) entry which is preliminary data.</text>
</comment>
<dbReference type="InterPro" id="IPR018060">
    <property type="entry name" value="HTH_AraC"/>
</dbReference>
<dbReference type="Gene3D" id="1.10.10.60">
    <property type="entry name" value="Homeodomain-like"/>
    <property type="match status" value="1"/>
</dbReference>
<evidence type="ECO:0000259" key="4">
    <source>
        <dbReference type="PROSITE" id="PS01124"/>
    </source>
</evidence>
<dbReference type="InterPro" id="IPR046532">
    <property type="entry name" value="DUF6597"/>
</dbReference>
<keyword evidence="6" id="KW-1185">Reference proteome</keyword>
<proteinExistence type="predicted"/>
<evidence type="ECO:0000256" key="1">
    <source>
        <dbReference type="ARBA" id="ARBA00023015"/>
    </source>
</evidence>
<dbReference type="InterPro" id="IPR009057">
    <property type="entry name" value="Homeodomain-like_sf"/>
</dbReference>
<protein>
    <submittedName>
        <fullName evidence="5">DUF6597 domain-containing transcriptional factor</fullName>
    </submittedName>
</protein>
<accession>A0ABW3QHW3</accession>
<sequence length="281" mass="33060">MQTSYQEFKPSAALQPFVECYWLHHFKANSNEESPVQRCLPFGTLELIIHLDDTRAYVYFDNIWQKLPQAFFAGLYQDTVQWKSVGTVRKFGIQLKPESLPQLFKVPVASMFNNFTDLETFFGKEINRLVDTIYGLPNVDEVVQIVETFLLARLQNLKAERNYVFEATRLIRQSKGSLSIEALSEHLAISKRQLERSFKDNYGPTPKMYQRIIRFRSAYESLHQKATMPNWLDVSYRFGYSDQAHFIRDFKEFTNDAPATLFQDTDQYYRQPGRQLIRMRA</sequence>
<dbReference type="Proteomes" id="UP001597116">
    <property type="component" value="Unassembled WGS sequence"/>
</dbReference>
<dbReference type="SUPFAM" id="SSF46689">
    <property type="entry name" value="Homeodomain-like"/>
    <property type="match status" value="1"/>
</dbReference>
<dbReference type="InterPro" id="IPR050204">
    <property type="entry name" value="AraC_XylS_family_regulators"/>
</dbReference>
<evidence type="ECO:0000256" key="2">
    <source>
        <dbReference type="ARBA" id="ARBA00023125"/>
    </source>
</evidence>
<dbReference type="PANTHER" id="PTHR46796:SF13">
    <property type="entry name" value="HTH-TYPE TRANSCRIPTIONAL ACTIVATOR RHAS"/>
    <property type="match status" value="1"/>
</dbReference>
<reference evidence="6" key="1">
    <citation type="journal article" date="2019" name="Int. J. Syst. Evol. Microbiol.">
        <title>The Global Catalogue of Microorganisms (GCM) 10K type strain sequencing project: providing services to taxonomists for standard genome sequencing and annotation.</title>
        <authorList>
            <consortium name="The Broad Institute Genomics Platform"/>
            <consortium name="The Broad Institute Genome Sequencing Center for Infectious Disease"/>
            <person name="Wu L."/>
            <person name="Ma J."/>
        </authorList>
    </citation>
    <scope>NUCLEOTIDE SEQUENCE [LARGE SCALE GENOMIC DNA]</scope>
    <source>
        <strain evidence="6">CCUG 55608</strain>
    </source>
</reference>
<evidence type="ECO:0000313" key="6">
    <source>
        <dbReference type="Proteomes" id="UP001597116"/>
    </source>
</evidence>
<dbReference type="RefSeq" id="WP_265991868.1">
    <property type="nucleotide sequence ID" value="NZ_CP110973.1"/>
</dbReference>
<keyword evidence="1" id="KW-0805">Transcription regulation</keyword>
<dbReference type="Pfam" id="PF12833">
    <property type="entry name" value="HTH_18"/>
    <property type="match status" value="1"/>
</dbReference>
<evidence type="ECO:0000256" key="3">
    <source>
        <dbReference type="ARBA" id="ARBA00023163"/>
    </source>
</evidence>
<gene>
    <name evidence="5" type="ORF">ACFQ4C_10100</name>
</gene>
<dbReference type="SMART" id="SM00342">
    <property type="entry name" value="HTH_ARAC"/>
    <property type="match status" value="1"/>
</dbReference>
<keyword evidence="2" id="KW-0238">DNA-binding</keyword>
<evidence type="ECO:0000313" key="5">
    <source>
        <dbReference type="EMBL" id="MFD1141463.1"/>
    </source>
</evidence>